<evidence type="ECO:0000313" key="3">
    <source>
        <dbReference type="EMBL" id="KAK3917140.1"/>
    </source>
</evidence>
<feature type="coiled-coil region" evidence="1">
    <location>
        <begin position="371"/>
        <end position="405"/>
    </location>
</feature>
<evidence type="ECO:0000256" key="1">
    <source>
        <dbReference type="SAM" id="Coils"/>
    </source>
</evidence>
<feature type="compositionally biased region" description="Basic and acidic residues" evidence="2">
    <location>
        <begin position="88"/>
        <end position="97"/>
    </location>
</feature>
<sequence>MGDQPSTSQEAAQKKSRRKRGSKGQRNIGPKVKGYSKASASSSTVQQDVPSTEDESSQVAHSLSGSEGGIDSSVPPHTSCGLSFAEPHVCRDSDKFSETTSEATSDVTKETASEESASKPKRRKKTFLSYKKGSSIRKTKAQEEAGSSTNTEITDQESLDTTTTTTGPDSDNEVVDVDESHESLNVDRVENQENLFLSEGDGNSKDSAKLLASNLTLLIPNTDWSADIVQSSIVRLFNLNTSENAAVQKTIYWNCSNAEWGIYIHGVPVRSMKFLALITRPDKRNIGSVADFLYVASKIFGEVALRIDNLSEPCYRSKDCLLLIESKRGICGNCRRDREKFDKQDKRREKGTADSHIPDQNLSFSELKMKKDKYKTLYDIEKRKAEILENKVKELKIKLDEALSDELTAILVKNKDKMTPIQTLFLEITEASFCNRR</sequence>
<dbReference type="Proteomes" id="UP001219518">
    <property type="component" value="Unassembled WGS sequence"/>
</dbReference>
<reference evidence="3" key="1">
    <citation type="submission" date="2021-07" db="EMBL/GenBank/DDBJ databases">
        <authorList>
            <person name="Catto M.A."/>
            <person name="Jacobson A."/>
            <person name="Kennedy G."/>
            <person name="Labadie P."/>
            <person name="Hunt B.G."/>
            <person name="Srinivasan R."/>
        </authorList>
    </citation>
    <scope>NUCLEOTIDE SEQUENCE</scope>
    <source>
        <strain evidence="3">PL_HMW_Pooled</strain>
        <tissue evidence="3">Head</tissue>
    </source>
</reference>
<feature type="compositionally biased region" description="Polar residues" evidence="2">
    <location>
        <begin position="1"/>
        <end position="11"/>
    </location>
</feature>
<feature type="compositionally biased region" description="Basic and acidic residues" evidence="2">
    <location>
        <begin position="107"/>
        <end position="118"/>
    </location>
</feature>
<feature type="region of interest" description="Disordered" evidence="2">
    <location>
        <begin position="1"/>
        <end position="174"/>
    </location>
</feature>
<evidence type="ECO:0000313" key="4">
    <source>
        <dbReference type="Proteomes" id="UP001219518"/>
    </source>
</evidence>
<accession>A0AAE1H9C1</accession>
<proteinExistence type="predicted"/>
<organism evidence="3 4">
    <name type="scientific">Frankliniella fusca</name>
    <dbReference type="NCBI Taxonomy" id="407009"/>
    <lineage>
        <taxon>Eukaryota</taxon>
        <taxon>Metazoa</taxon>
        <taxon>Ecdysozoa</taxon>
        <taxon>Arthropoda</taxon>
        <taxon>Hexapoda</taxon>
        <taxon>Insecta</taxon>
        <taxon>Pterygota</taxon>
        <taxon>Neoptera</taxon>
        <taxon>Paraneoptera</taxon>
        <taxon>Thysanoptera</taxon>
        <taxon>Terebrantia</taxon>
        <taxon>Thripoidea</taxon>
        <taxon>Thripidae</taxon>
        <taxon>Frankliniella</taxon>
    </lineage>
</organism>
<evidence type="ECO:0000256" key="2">
    <source>
        <dbReference type="SAM" id="MobiDB-lite"/>
    </source>
</evidence>
<feature type="compositionally biased region" description="Basic residues" evidence="2">
    <location>
        <begin position="14"/>
        <end position="23"/>
    </location>
</feature>
<reference evidence="3" key="2">
    <citation type="journal article" date="2023" name="BMC Genomics">
        <title>Pest status, molecular evolution, and epigenetic factors derived from the genome assembly of Frankliniella fusca, a thysanopteran phytovirus vector.</title>
        <authorList>
            <person name="Catto M.A."/>
            <person name="Labadie P.E."/>
            <person name="Jacobson A.L."/>
            <person name="Kennedy G.G."/>
            <person name="Srinivasan R."/>
            <person name="Hunt B.G."/>
        </authorList>
    </citation>
    <scope>NUCLEOTIDE SEQUENCE</scope>
    <source>
        <strain evidence="3">PL_HMW_Pooled</strain>
    </source>
</reference>
<dbReference type="EMBL" id="JAHWGI010000685">
    <property type="protein sequence ID" value="KAK3917140.1"/>
    <property type="molecule type" value="Genomic_DNA"/>
</dbReference>
<dbReference type="AlphaFoldDB" id="A0AAE1H9C1"/>
<feature type="compositionally biased region" description="Polar residues" evidence="2">
    <location>
        <begin position="38"/>
        <end position="50"/>
    </location>
</feature>
<name>A0AAE1H9C1_9NEOP</name>
<keyword evidence="4" id="KW-1185">Reference proteome</keyword>
<gene>
    <name evidence="3" type="ORF">KUF71_006759</name>
</gene>
<comment type="caution">
    <text evidence="3">The sequence shown here is derived from an EMBL/GenBank/DDBJ whole genome shotgun (WGS) entry which is preliminary data.</text>
</comment>
<protein>
    <submittedName>
        <fullName evidence="3">Cotranscriptional regulator FAM172A-like protein</fullName>
    </submittedName>
</protein>
<keyword evidence="1" id="KW-0175">Coiled coil</keyword>